<evidence type="ECO:0000313" key="2">
    <source>
        <dbReference type="Proteomes" id="UP000318693"/>
    </source>
</evidence>
<gene>
    <name evidence="1" type="ORF">FJ693_07030</name>
</gene>
<keyword evidence="2" id="KW-1185">Reference proteome</keyword>
<comment type="caution">
    <text evidence="1">The sequence shown here is derived from an EMBL/GenBank/DDBJ whole genome shotgun (WGS) entry which is preliminary data.</text>
</comment>
<dbReference type="EMBL" id="VJXR01000014">
    <property type="protein sequence ID" value="TRW46048.1"/>
    <property type="molecule type" value="Genomic_DNA"/>
</dbReference>
<evidence type="ECO:0000313" key="1">
    <source>
        <dbReference type="EMBL" id="TRW46048.1"/>
    </source>
</evidence>
<dbReference type="RefSeq" id="WP_143417820.1">
    <property type="nucleotide sequence ID" value="NZ_VJXR01000014.1"/>
</dbReference>
<reference evidence="1 2" key="1">
    <citation type="submission" date="2019-07" db="EMBL/GenBank/DDBJ databases">
        <title>Georgenia wutianyii sp. nov. and Georgenia *** sp. nov. isolated from plateau pika (Ochotona curzoniae) in the Qinghai-Tibet plateau of China.</title>
        <authorList>
            <person name="Tian Z."/>
        </authorList>
    </citation>
    <scope>NUCLEOTIDE SEQUENCE [LARGE SCALE GENOMIC DNA]</scope>
    <source>
        <strain evidence="1 2">Z446</strain>
    </source>
</reference>
<name>A0A552WT72_9MICO</name>
<dbReference type="Proteomes" id="UP000318693">
    <property type="component" value="Unassembled WGS sequence"/>
</dbReference>
<organism evidence="1 2">
    <name type="scientific">Georgenia yuyongxinii</name>
    <dbReference type="NCBI Taxonomy" id="2589797"/>
    <lineage>
        <taxon>Bacteria</taxon>
        <taxon>Bacillati</taxon>
        <taxon>Actinomycetota</taxon>
        <taxon>Actinomycetes</taxon>
        <taxon>Micrococcales</taxon>
        <taxon>Bogoriellaceae</taxon>
        <taxon>Georgenia</taxon>
    </lineage>
</organism>
<sequence length="77" mass="8491">MALKDILPTPPPGTRWSLRRRGGHVTLTLRARGVRRRTLATWNTEAFSELTPDPGTALLDVATQMAARLDRPLVMAA</sequence>
<protein>
    <submittedName>
        <fullName evidence="1">Uncharacterized protein</fullName>
    </submittedName>
</protein>
<dbReference type="AlphaFoldDB" id="A0A552WT72"/>
<proteinExistence type="predicted"/>
<accession>A0A552WT72</accession>